<evidence type="ECO:0000313" key="4">
    <source>
        <dbReference type="Proteomes" id="UP000441754"/>
    </source>
</evidence>
<gene>
    <name evidence="3" type="ORF">GJJ30_31870</name>
</gene>
<dbReference type="InterPro" id="IPR029058">
    <property type="entry name" value="AB_hydrolase_fold"/>
</dbReference>
<dbReference type="SUPFAM" id="SSF53474">
    <property type="entry name" value="alpha/beta-Hydrolases"/>
    <property type="match status" value="1"/>
</dbReference>
<evidence type="ECO:0000256" key="2">
    <source>
        <dbReference type="ARBA" id="ARBA00022801"/>
    </source>
</evidence>
<proteinExistence type="inferred from homology"/>
<keyword evidence="4" id="KW-1185">Reference proteome</keyword>
<dbReference type="InterPro" id="IPR000801">
    <property type="entry name" value="Esterase-like"/>
</dbReference>
<dbReference type="PANTHER" id="PTHR40841">
    <property type="entry name" value="SIDEROPHORE TRIACETYLFUSARININE C ESTERASE"/>
    <property type="match status" value="1"/>
</dbReference>
<comment type="similarity">
    <text evidence="1">Belongs to the esterase D family.</text>
</comment>
<dbReference type="GO" id="GO:0016788">
    <property type="term" value="F:hydrolase activity, acting on ester bonds"/>
    <property type="evidence" value="ECO:0007669"/>
    <property type="project" value="TreeGrafter"/>
</dbReference>
<dbReference type="RefSeq" id="WP_154179391.1">
    <property type="nucleotide sequence ID" value="NZ_WJXZ01000021.1"/>
</dbReference>
<evidence type="ECO:0000256" key="1">
    <source>
        <dbReference type="ARBA" id="ARBA00005622"/>
    </source>
</evidence>
<comment type="caution">
    <text evidence="3">The sequence shown here is derived from an EMBL/GenBank/DDBJ whole genome shotgun (WGS) entry which is preliminary data.</text>
</comment>
<accession>A0A7K0EVR9</accession>
<name>A0A7K0EVR9_9BACT</name>
<reference evidence="3 4" key="1">
    <citation type="journal article" date="2018" name="Antonie Van Leeuwenhoek">
        <title>Larkinella terrae sp. nov., isolated from soil on Jeju Island, South Korea.</title>
        <authorList>
            <person name="Ten L.N."/>
            <person name="Jeon J."/>
            <person name="Park S.J."/>
            <person name="Park S."/>
            <person name="Lee S.Y."/>
            <person name="Kim M.K."/>
            <person name="Jung H.Y."/>
        </authorList>
    </citation>
    <scope>NUCLEOTIDE SEQUENCE [LARGE SCALE GENOMIC DNA]</scope>
    <source>
        <strain evidence="3 4">KCTC 52001</strain>
    </source>
</reference>
<dbReference type="InterPro" id="IPR052558">
    <property type="entry name" value="Siderophore_Hydrolase_D"/>
</dbReference>
<dbReference type="PANTHER" id="PTHR40841:SF2">
    <property type="entry name" value="SIDEROPHORE-DEGRADING ESTERASE (EUROFUNG)"/>
    <property type="match status" value="1"/>
</dbReference>
<dbReference type="OrthoDB" id="9784036at2"/>
<evidence type="ECO:0000313" key="3">
    <source>
        <dbReference type="EMBL" id="MRS65925.1"/>
    </source>
</evidence>
<dbReference type="AlphaFoldDB" id="A0A7K0EVR9"/>
<protein>
    <submittedName>
        <fullName evidence="3">Alpha/beta hydrolase</fullName>
    </submittedName>
</protein>
<dbReference type="Gene3D" id="3.40.50.1820">
    <property type="entry name" value="alpha/beta hydrolase"/>
    <property type="match status" value="1"/>
</dbReference>
<keyword evidence="2 3" id="KW-0378">Hydrolase</keyword>
<dbReference type="EMBL" id="WJXZ01000021">
    <property type="protein sequence ID" value="MRS65925.1"/>
    <property type="molecule type" value="Genomic_DNA"/>
</dbReference>
<sequence>MKANALLFILTFITTLVFGQSNKPFVLGVVDELKSVELAENRILNIYLPPGYNPADTTKYPVVYLLDGSADEDFIHIVGLYQFNTFPWINRVPKSIIVGIANVDRRRDFTFPTTIEKDARKFTTAGQSARFIRFLEKELQPYIQTKYKTSAAKTLIGQSLGGLLATEILLKKPTLFNRYIIISPSLWWDNGSLLNQKSDLLQKTFIQKTGVYIGVGKEGLTPGDIPHVMEVDANLLVEKLNRTESKTVLIHFDYLPQEDHATITHQAVFNALRLLYPPPQNR</sequence>
<dbReference type="Pfam" id="PF00756">
    <property type="entry name" value="Esterase"/>
    <property type="match status" value="1"/>
</dbReference>
<dbReference type="Proteomes" id="UP000441754">
    <property type="component" value="Unassembled WGS sequence"/>
</dbReference>
<organism evidence="3 4">
    <name type="scientific">Larkinella terrae</name>
    <dbReference type="NCBI Taxonomy" id="2025311"/>
    <lineage>
        <taxon>Bacteria</taxon>
        <taxon>Pseudomonadati</taxon>
        <taxon>Bacteroidota</taxon>
        <taxon>Cytophagia</taxon>
        <taxon>Cytophagales</taxon>
        <taxon>Spirosomataceae</taxon>
        <taxon>Larkinella</taxon>
    </lineage>
</organism>